<dbReference type="NCBIfam" id="TIGR01730">
    <property type="entry name" value="RND_mfp"/>
    <property type="match status" value="1"/>
</dbReference>
<reference evidence="10 11" key="1">
    <citation type="submission" date="2019-01" db="EMBL/GenBank/DDBJ databases">
        <title>Sinorhodobacter populi sp. nov. isolated from the symptomatic bark tissue of Populus euramericana canker.</title>
        <authorList>
            <person name="Xu G."/>
        </authorList>
    </citation>
    <scope>NUCLEOTIDE SEQUENCE [LARGE SCALE GENOMIC DNA]</scope>
    <source>
        <strain evidence="9 11">D19-10-3-21</strain>
        <strain evidence="8 10">SK2B-1</strain>
    </source>
</reference>
<keyword evidence="4" id="KW-0175">Coiled coil</keyword>
<name>A0A443JI55_9RHOB</name>
<accession>A0A443KEF0</accession>
<feature type="domain" description="CusB-like beta-barrel" evidence="6">
    <location>
        <begin position="202"/>
        <end position="274"/>
    </location>
</feature>
<comment type="caution">
    <text evidence="8">The sequence shown here is derived from an EMBL/GenBank/DDBJ whole genome shotgun (WGS) entry which is preliminary data.</text>
</comment>
<evidence type="ECO:0000256" key="4">
    <source>
        <dbReference type="SAM" id="Coils"/>
    </source>
</evidence>
<dbReference type="Proteomes" id="UP000285295">
    <property type="component" value="Unassembled WGS sequence"/>
</dbReference>
<evidence type="ECO:0000256" key="1">
    <source>
        <dbReference type="ARBA" id="ARBA00004196"/>
    </source>
</evidence>
<evidence type="ECO:0000256" key="2">
    <source>
        <dbReference type="ARBA" id="ARBA00009477"/>
    </source>
</evidence>
<proteinExistence type="inferred from homology"/>
<dbReference type="RefSeq" id="WP_128209061.1">
    <property type="nucleotide sequence ID" value="NZ_JBHRSO010000030.1"/>
</dbReference>
<evidence type="ECO:0000313" key="9">
    <source>
        <dbReference type="EMBL" id="RWR31197.1"/>
    </source>
</evidence>
<dbReference type="GO" id="GO:0015562">
    <property type="term" value="F:efflux transmembrane transporter activity"/>
    <property type="evidence" value="ECO:0007669"/>
    <property type="project" value="TreeGrafter"/>
</dbReference>
<dbReference type="InterPro" id="IPR058627">
    <property type="entry name" value="MdtA-like_C"/>
</dbReference>
<evidence type="ECO:0000259" key="6">
    <source>
        <dbReference type="Pfam" id="PF25954"/>
    </source>
</evidence>
<sequence>MIKRLIIAIVLLTLVIGGIVGFNQFRAKMIAQYLDSMKNVTVPVTVTEAQSGTWTPGIDAIGTANARQGADLSTEASGVVREILFQSNDTVTSSQLLVQIDDRQERADLEAAKASLNLAQITLNRARNLQERGVTATSTLDSAQAEEVSAQAQVAKLEAVLQTKQLLAPFDGTIGIPRIEVGQFVAAGTVFATLQDRSQMRVDFALTEQQAAQVRQGFSVTAIDEEGGTSFEGEITGIDPKIDANSRLVTVRALLDEASGEALTPGQFLRVRVNLPAVENVISLPQTVVTTSLYGDSVFVVREETPEGADAPQTIAREVFVRIGRRHGNSVEILEGLKAGDRVVDAGQNRLSSGAVVRIVTDPAETGDAPPVIGN</sequence>
<organism evidence="8 10">
    <name type="scientific">Paenirhodobacter populi</name>
    <dbReference type="NCBI Taxonomy" id="2306993"/>
    <lineage>
        <taxon>Bacteria</taxon>
        <taxon>Pseudomonadati</taxon>
        <taxon>Pseudomonadota</taxon>
        <taxon>Alphaproteobacteria</taxon>
        <taxon>Rhodobacterales</taxon>
        <taxon>Rhodobacter group</taxon>
        <taxon>Paenirhodobacter</taxon>
    </lineage>
</organism>
<dbReference type="SUPFAM" id="SSF111369">
    <property type="entry name" value="HlyD-like secretion proteins"/>
    <property type="match status" value="1"/>
</dbReference>
<evidence type="ECO:0000313" key="11">
    <source>
        <dbReference type="Proteomes" id="UP000285295"/>
    </source>
</evidence>
<dbReference type="Proteomes" id="UP000284476">
    <property type="component" value="Unassembled WGS sequence"/>
</dbReference>
<evidence type="ECO:0000256" key="3">
    <source>
        <dbReference type="ARBA" id="ARBA00022448"/>
    </source>
</evidence>
<dbReference type="EMBL" id="SAUX01000005">
    <property type="protein sequence ID" value="RWR31197.1"/>
    <property type="molecule type" value="Genomic_DNA"/>
</dbReference>
<evidence type="ECO:0000313" key="8">
    <source>
        <dbReference type="EMBL" id="RWR20154.1"/>
    </source>
</evidence>
<evidence type="ECO:0000259" key="5">
    <source>
        <dbReference type="Pfam" id="PF25917"/>
    </source>
</evidence>
<dbReference type="Gene3D" id="2.40.420.20">
    <property type="match status" value="1"/>
</dbReference>
<dbReference type="Pfam" id="PF25954">
    <property type="entry name" value="Beta-barrel_RND_2"/>
    <property type="match status" value="1"/>
</dbReference>
<dbReference type="InterPro" id="IPR058792">
    <property type="entry name" value="Beta-barrel_RND_2"/>
</dbReference>
<comment type="similarity">
    <text evidence="2">Belongs to the membrane fusion protein (MFP) (TC 8.A.1) family.</text>
</comment>
<dbReference type="PANTHER" id="PTHR30469:SF11">
    <property type="entry name" value="BLL4320 PROTEIN"/>
    <property type="match status" value="1"/>
</dbReference>
<dbReference type="AlphaFoldDB" id="A0A443JI55"/>
<dbReference type="EMBL" id="SAUZ01000013">
    <property type="protein sequence ID" value="RWR20154.1"/>
    <property type="molecule type" value="Genomic_DNA"/>
</dbReference>
<feature type="coiled-coil region" evidence="4">
    <location>
        <begin position="109"/>
        <end position="160"/>
    </location>
</feature>
<dbReference type="GO" id="GO:1990281">
    <property type="term" value="C:efflux pump complex"/>
    <property type="evidence" value="ECO:0007669"/>
    <property type="project" value="TreeGrafter"/>
</dbReference>
<protein>
    <submittedName>
        <fullName evidence="8">Efflux RND transporter periplasmic adaptor subunit</fullName>
    </submittedName>
</protein>
<comment type="subcellular location">
    <subcellularLocation>
        <location evidence="1">Cell envelope</location>
    </subcellularLocation>
</comment>
<feature type="domain" description="Multidrug resistance protein MdtA-like C-terminal permuted SH3" evidence="7">
    <location>
        <begin position="280"/>
        <end position="344"/>
    </location>
</feature>
<evidence type="ECO:0000259" key="7">
    <source>
        <dbReference type="Pfam" id="PF25967"/>
    </source>
</evidence>
<feature type="domain" description="Multidrug resistance protein MdtA-like barrel-sandwich hybrid" evidence="5">
    <location>
        <begin position="70"/>
        <end position="189"/>
    </location>
</feature>
<dbReference type="Pfam" id="PF25917">
    <property type="entry name" value="BSH_RND"/>
    <property type="match status" value="1"/>
</dbReference>
<dbReference type="OrthoDB" id="9806939at2"/>
<evidence type="ECO:0000313" key="10">
    <source>
        <dbReference type="Proteomes" id="UP000284476"/>
    </source>
</evidence>
<dbReference type="Gene3D" id="2.40.50.100">
    <property type="match status" value="1"/>
</dbReference>
<accession>A0A443JI55</accession>
<keyword evidence="3" id="KW-0813">Transport</keyword>
<dbReference type="PANTHER" id="PTHR30469">
    <property type="entry name" value="MULTIDRUG RESISTANCE PROTEIN MDTA"/>
    <property type="match status" value="1"/>
</dbReference>
<dbReference type="Gene3D" id="1.10.287.470">
    <property type="entry name" value="Helix hairpin bin"/>
    <property type="match status" value="1"/>
</dbReference>
<dbReference type="InterPro" id="IPR006143">
    <property type="entry name" value="RND_pump_MFP"/>
</dbReference>
<dbReference type="Gene3D" id="2.40.30.170">
    <property type="match status" value="1"/>
</dbReference>
<reference evidence="8 11" key="2">
    <citation type="submission" date="2019-01" db="EMBL/GenBank/DDBJ databases">
        <authorList>
            <person name="Li Y."/>
        </authorList>
    </citation>
    <scope>NUCLEOTIDE SEQUENCE [LARGE SCALE GENOMIC DNA]</scope>
    <source>
        <strain evidence="9 11">D19-10-3-21</strain>
        <strain evidence="8">SK2B-1</strain>
    </source>
</reference>
<dbReference type="InterPro" id="IPR058625">
    <property type="entry name" value="MdtA-like_BSH"/>
</dbReference>
<dbReference type="Pfam" id="PF25967">
    <property type="entry name" value="RND-MFP_C"/>
    <property type="match status" value="1"/>
</dbReference>
<gene>
    <name evidence="8" type="ORF">D2T30_11985</name>
    <name evidence="9" type="ORF">D2T31_05760</name>
</gene>